<evidence type="ECO:0000256" key="2">
    <source>
        <dbReference type="ARBA" id="ARBA00009425"/>
    </source>
</evidence>
<dbReference type="InterPro" id="IPR007182">
    <property type="entry name" value="MnhB"/>
</dbReference>
<dbReference type="Pfam" id="PF13244">
    <property type="entry name" value="MbhD"/>
    <property type="match status" value="1"/>
</dbReference>
<evidence type="ECO:0000256" key="4">
    <source>
        <dbReference type="ARBA" id="ARBA00022692"/>
    </source>
</evidence>
<feature type="transmembrane region" description="Helical" evidence="7">
    <location>
        <begin position="90"/>
        <end position="114"/>
    </location>
</feature>
<dbReference type="PANTHER" id="PTHR33932">
    <property type="entry name" value="NA(+)/H(+) ANTIPORTER SUBUNIT B"/>
    <property type="match status" value="1"/>
</dbReference>
<dbReference type="PANTHER" id="PTHR33932:SF4">
    <property type="entry name" value="NA(+)_H(+) ANTIPORTER SUBUNIT B"/>
    <property type="match status" value="1"/>
</dbReference>
<keyword evidence="3" id="KW-1003">Cell membrane</keyword>
<protein>
    <submittedName>
        <fullName evidence="10">Uncharacterized MnhB-related membrane protein</fullName>
    </submittedName>
</protein>
<evidence type="ECO:0000256" key="3">
    <source>
        <dbReference type="ARBA" id="ARBA00022475"/>
    </source>
</evidence>
<dbReference type="EMBL" id="FMVJ01000009">
    <property type="protein sequence ID" value="SCY98133.1"/>
    <property type="molecule type" value="Genomic_DNA"/>
</dbReference>
<reference evidence="10 11" key="1">
    <citation type="submission" date="2016-10" db="EMBL/GenBank/DDBJ databases">
        <authorList>
            <person name="de Groot N.N."/>
        </authorList>
    </citation>
    <scope>NUCLEOTIDE SEQUENCE [LARGE SCALE GENOMIC DNA]</scope>
    <source>
        <strain evidence="10 11">CGMCC 1.7666</strain>
    </source>
</reference>
<keyword evidence="11" id="KW-1185">Reference proteome</keyword>
<evidence type="ECO:0000259" key="9">
    <source>
        <dbReference type="Pfam" id="PF13244"/>
    </source>
</evidence>
<dbReference type="GO" id="GO:0005886">
    <property type="term" value="C:plasma membrane"/>
    <property type="evidence" value="ECO:0007669"/>
    <property type="project" value="UniProtKB-SubCell"/>
</dbReference>
<feature type="domain" description="Na+/H+ antiporter MnhB subunit-related protein" evidence="8">
    <location>
        <begin position="193"/>
        <end position="301"/>
    </location>
</feature>
<evidence type="ECO:0000256" key="7">
    <source>
        <dbReference type="SAM" id="Phobius"/>
    </source>
</evidence>
<feature type="transmembrane region" description="Helical" evidence="7">
    <location>
        <begin position="42"/>
        <end position="70"/>
    </location>
</feature>
<feature type="domain" description="MrpA C-terminal/MbhD" evidence="9">
    <location>
        <begin position="11"/>
        <end position="75"/>
    </location>
</feature>
<keyword evidence="5 7" id="KW-1133">Transmembrane helix</keyword>
<dbReference type="RefSeq" id="WP_091136712.1">
    <property type="nucleotide sequence ID" value="NZ_FMVJ01000009.1"/>
</dbReference>
<accession>A0A1G5KBY5</accession>
<evidence type="ECO:0000256" key="1">
    <source>
        <dbReference type="ARBA" id="ARBA00004651"/>
    </source>
</evidence>
<dbReference type="InterPro" id="IPR050622">
    <property type="entry name" value="CPA3_antiporter_subunitB"/>
</dbReference>
<evidence type="ECO:0000313" key="11">
    <source>
        <dbReference type="Proteomes" id="UP000199569"/>
    </source>
</evidence>
<evidence type="ECO:0000313" key="10">
    <source>
        <dbReference type="EMBL" id="SCY98133.1"/>
    </source>
</evidence>
<feature type="transmembrane region" description="Helical" evidence="7">
    <location>
        <begin position="126"/>
        <end position="146"/>
    </location>
</feature>
<sequence>MTSAFELILCLMILGTACVALFMRDFLAAVAFFVVFGNLMGLAWLTLGAVNVALAEIAIGAGVTGVLLVLSRSRLLALGEEISCGPAKPWLRLGAAAACSVFTAVLAAAVLSIAPDDGLAPVIDGLMPLIGVENPVTGVLLAFRAYDTLLESFVLLGALVAIWSLAAPAAWPRAPAALRMTDPAALNVAGSFGRLLLPVALVMAAYLVWVGSDDPGGAFQGGTVLAGGFLFAAMGGAIGLPRSDNSALRWSLVAGPLVFLAIGLAGAALGRFLAYPEGTAKALIVTIEYSLALSIGVTLALLVAGPPATTETGL</sequence>
<gene>
    <name evidence="10" type="ORF">SAMN02927923_03203</name>
</gene>
<dbReference type="Proteomes" id="UP000199569">
    <property type="component" value="Unassembled WGS sequence"/>
</dbReference>
<feature type="transmembrane region" description="Helical" evidence="7">
    <location>
        <begin position="247"/>
        <end position="270"/>
    </location>
</feature>
<feature type="transmembrane region" description="Helical" evidence="7">
    <location>
        <begin position="191"/>
        <end position="210"/>
    </location>
</feature>
<feature type="transmembrane region" description="Helical" evidence="7">
    <location>
        <begin position="282"/>
        <end position="304"/>
    </location>
</feature>
<dbReference type="STRING" id="549386.SAMN02927923_03203"/>
<proteinExistence type="inferred from homology"/>
<comment type="similarity">
    <text evidence="2">Belongs to the CPA3 antiporters (TC 2.A.63) subunit B family.</text>
</comment>
<feature type="transmembrane region" description="Helical" evidence="7">
    <location>
        <begin position="153"/>
        <end position="171"/>
    </location>
</feature>
<keyword evidence="6 7" id="KW-0472">Membrane</keyword>
<dbReference type="Pfam" id="PF04039">
    <property type="entry name" value="MnhB"/>
    <property type="match status" value="1"/>
</dbReference>
<evidence type="ECO:0000256" key="6">
    <source>
        <dbReference type="ARBA" id="ARBA00023136"/>
    </source>
</evidence>
<name>A0A1G5KBY5_9HYPH</name>
<dbReference type="InterPro" id="IPR025383">
    <property type="entry name" value="MrpA_C/MbhD"/>
</dbReference>
<evidence type="ECO:0000256" key="5">
    <source>
        <dbReference type="ARBA" id="ARBA00022989"/>
    </source>
</evidence>
<dbReference type="AlphaFoldDB" id="A0A1G5KBY5"/>
<evidence type="ECO:0000259" key="8">
    <source>
        <dbReference type="Pfam" id="PF04039"/>
    </source>
</evidence>
<feature type="transmembrane region" description="Helical" evidence="7">
    <location>
        <begin position="222"/>
        <end position="241"/>
    </location>
</feature>
<organism evidence="10 11">
    <name type="scientific">Microvirga guangxiensis</name>
    <dbReference type="NCBI Taxonomy" id="549386"/>
    <lineage>
        <taxon>Bacteria</taxon>
        <taxon>Pseudomonadati</taxon>
        <taxon>Pseudomonadota</taxon>
        <taxon>Alphaproteobacteria</taxon>
        <taxon>Hyphomicrobiales</taxon>
        <taxon>Methylobacteriaceae</taxon>
        <taxon>Microvirga</taxon>
    </lineage>
</organism>
<feature type="transmembrane region" description="Helical" evidence="7">
    <location>
        <begin position="7"/>
        <end position="36"/>
    </location>
</feature>
<comment type="subcellular location">
    <subcellularLocation>
        <location evidence="1">Cell membrane</location>
        <topology evidence="1">Multi-pass membrane protein</topology>
    </subcellularLocation>
</comment>
<keyword evidence="4 7" id="KW-0812">Transmembrane</keyword>
<dbReference type="OrthoDB" id="4962908at2"/>